<dbReference type="InterPro" id="IPR036034">
    <property type="entry name" value="PDZ_sf"/>
</dbReference>
<evidence type="ECO:0000259" key="7">
    <source>
        <dbReference type="PROSITE" id="PS50106"/>
    </source>
</evidence>
<dbReference type="PROSITE" id="PS50106">
    <property type="entry name" value="PDZ"/>
    <property type="match status" value="1"/>
</dbReference>
<feature type="domain" description="PDZ" evidence="7">
    <location>
        <begin position="53"/>
        <end position="138"/>
    </location>
</feature>
<keyword evidence="6" id="KW-0720">Serine protease</keyword>
<dbReference type="Gene3D" id="3.30.750.44">
    <property type="match status" value="1"/>
</dbReference>
<dbReference type="PANTHER" id="PTHR43253:SF1">
    <property type="entry name" value="TRICORN PROTEASE HOMOLOG 2-RELATED"/>
    <property type="match status" value="1"/>
</dbReference>
<reference evidence="8" key="1">
    <citation type="journal article" date="2020" name="mSystems">
        <title>Genome- and Community-Level Interaction Insights into Carbon Utilization and Element Cycling Functions of Hydrothermarchaeota in Hydrothermal Sediment.</title>
        <authorList>
            <person name="Zhou Z."/>
            <person name="Liu Y."/>
            <person name="Xu W."/>
            <person name="Pan J."/>
            <person name="Luo Z.H."/>
            <person name="Li M."/>
        </authorList>
    </citation>
    <scope>NUCLEOTIDE SEQUENCE [LARGE SCALE GENOMIC DNA]</scope>
    <source>
        <strain evidence="8">HyVt-94</strain>
    </source>
</reference>
<dbReference type="InterPro" id="IPR012393">
    <property type="entry name" value="Tricorn_protease"/>
</dbReference>
<comment type="subcellular location">
    <subcellularLocation>
        <location evidence="1">Cytoplasm</location>
    </subcellularLocation>
</comment>
<proteinExistence type="inferred from homology"/>
<dbReference type="GO" id="GO:0006508">
    <property type="term" value="P:proteolysis"/>
    <property type="evidence" value="ECO:0007669"/>
    <property type="project" value="UniProtKB-KW"/>
</dbReference>
<protein>
    <submittedName>
        <fullName evidence="8">PDZ domain-containing protein</fullName>
    </submittedName>
</protein>
<accession>A0A7C5MAC5</accession>
<dbReference type="SMART" id="SM00245">
    <property type="entry name" value="TSPc"/>
    <property type="match status" value="1"/>
</dbReference>
<dbReference type="GO" id="GO:0005737">
    <property type="term" value="C:cytoplasm"/>
    <property type="evidence" value="ECO:0007669"/>
    <property type="project" value="UniProtKB-SubCell"/>
</dbReference>
<comment type="caution">
    <text evidence="8">The sequence shown here is derived from an EMBL/GenBank/DDBJ whole genome shotgun (WGS) entry which is preliminary data.</text>
</comment>
<evidence type="ECO:0000256" key="1">
    <source>
        <dbReference type="ARBA" id="ARBA00004496"/>
    </source>
</evidence>
<evidence type="ECO:0000256" key="4">
    <source>
        <dbReference type="ARBA" id="ARBA00022670"/>
    </source>
</evidence>
<dbReference type="Pfam" id="PF03572">
    <property type="entry name" value="Peptidase_S41"/>
    <property type="match status" value="1"/>
</dbReference>
<dbReference type="Gene3D" id="3.90.226.10">
    <property type="entry name" value="2-enoyl-CoA Hydratase, Chain A, domain 1"/>
    <property type="match status" value="1"/>
</dbReference>
<evidence type="ECO:0000313" key="8">
    <source>
        <dbReference type="EMBL" id="HHF58517.1"/>
    </source>
</evidence>
<dbReference type="Proteomes" id="UP000886014">
    <property type="component" value="Unassembled WGS sequence"/>
</dbReference>
<comment type="similarity">
    <text evidence="2">Belongs to the peptidase S41B family.</text>
</comment>
<dbReference type="InterPro" id="IPR001478">
    <property type="entry name" value="PDZ"/>
</dbReference>
<dbReference type="InterPro" id="IPR028204">
    <property type="entry name" value="Tricorn_C1"/>
</dbReference>
<keyword evidence="4" id="KW-0645">Protease</keyword>
<dbReference type="SUPFAM" id="SSF50156">
    <property type="entry name" value="PDZ domain-like"/>
    <property type="match status" value="1"/>
</dbReference>
<dbReference type="EMBL" id="DRTV01000263">
    <property type="protein sequence ID" value="HHF58517.1"/>
    <property type="molecule type" value="Genomic_DNA"/>
</dbReference>
<sequence length="358" mass="41565">WWVLNDGFYDPNFHGVDWSKMYDKYLPLALQCRTDQEFRRIVRMMLGELNASHLGIWKSNRDLKHTGCIGAEFIPDKKEGGFKITRVLEESPAMKADIKEGDVILAVNGIKVNPDDNVYTYLEKKAGKKIRLTLKRKNGKVEDIDIKTISPWKQWELVYKEWVKANRELVEKESEGKLGYIHIPAMNLTSLERFKKELYENRRKEGLVLDIRYNGGGNIHDELLNILRRTKYLYSVERGEGEKEYNTLFRWDKPVVLLINQFCYSDAEIFPAGFKQLKLGKVVGVPTYGAVIGTNNLELFDGTTFRQPEEGWYTLDNRPLENNPVEPDIYVENPPVYDNHSGDPQLKKAVEILMQEIE</sequence>
<evidence type="ECO:0000256" key="5">
    <source>
        <dbReference type="ARBA" id="ARBA00022801"/>
    </source>
</evidence>
<dbReference type="SMART" id="SM00228">
    <property type="entry name" value="PDZ"/>
    <property type="match status" value="1"/>
</dbReference>
<dbReference type="PANTHER" id="PTHR43253">
    <property type="entry name" value="TRICORN PROTEASE HOMOLOG 2-RELATED"/>
    <property type="match status" value="1"/>
</dbReference>
<dbReference type="Pfam" id="PF13180">
    <property type="entry name" value="PDZ_2"/>
    <property type="match status" value="1"/>
</dbReference>
<dbReference type="GO" id="GO:0008236">
    <property type="term" value="F:serine-type peptidase activity"/>
    <property type="evidence" value="ECO:0007669"/>
    <property type="project" value="UniProtKB-KW"/>
</dbReference>
<evidence type="ECO:0000256" key="6">
    <source>
        <dbReference type="ARBA" id="ARBA00022825"/>
    </source>
</evidence>
<dbReference type="Gene3D" id="2.30.42.10">
    <property type="match status" value="1"/>
</dbReference>
<name>A0A7C5MAC5_UNCW3</name>
<dbReference type="Pfam" id="PF14684">
    <property type="entry name" value="Tricorn_C1"/>
    <property type="match status" value="1"/>
</dbReference>
<dbReference type="SUPFAM" id="SSF52096">
    <property type="entry name" value="ClpP/crotonase"/>
    <property type="match status" value="1"/>
</dbReference>
<evidence type="ECO:0000256" key="2">
    <source>
        <dbReference type="ARBA" id="ARBA00008524"/>
    </source>
</evidence>
<gene>
    <name evidence="8" type="ORF">ENL41_03735</name>
</gene>
<dbReference type="CDD" id="cd07562">
    <property type="entry name" value="Peptidase_S41_TRI"/>
    <property type="match status" value="1"/>
</dbReference>
<keyword evidence="3" id="KW-0963">Cytoplasm</keyword>
<organism evidence="8">
    <name type="scientific">candidate division WOR-3 bacterium</name>
    <dbReference type="NCBI Taxonomy" id="2052148"/>
    <lineage>
        <taxon>Bacteria</taxon>
        <taxon>Bacteria division WOR-3</taxon>
    </lineage>
</organism>
<evidence type="ECO:0000256" key="3">
    <source>
        <dbReference type="ARBA" id="ARBA00022490"/>
    </source>
</evidence>
<dbReference type="InterPro" id="IPR005151">
    <property type="entry name" value="Tail-specific_protease"/>
</dbReference>
<dbReference type="InterPro" id="IPR029045">
    <property type="entry name" value="ClpP/crotonase-like_dom_sf"/>
</dbReference>
<dbReference type="AlphaFoldDB" id="A0A7C5MAC5"/>
<feature type="non-terminal residue" evidence="8">
    <location>
        <position position="1"/>
    </location>
</feature>
<keyword evidence="5" id="KW-0378">Hydrolase</keyword>